<dbReference type="Proteomes" id="UP000762676">
    <property type="component" value="Unassembled WGS sequence"/>
</dbReference>
<name>A0AAV4I2S8_9GAST</name>
<organism evidence="1 2">
    <name type="scientific">Elysia marginata</name>
    <dbReference type="NCBI Taxonomy" id="1093978"/>
    <lineage>
        <taxon>Eukaryota</taxon>
        <taxon>Metazoa</taxon>
        <taxon>Spiralia</taxon>
        <taxon>Lophotrochozoa</taxon>
        <taxon>Mollusca</taxon>
        <taxon>Gastropoda</taxon>
        <taxon>Heterobranchia</taxon>
        <taxon>Euthyneura</taxon>
        <taxon>Panpulmonata</taxon>
        <taxon>Sacoglossa</taxon>
        <taxon>Placobranchoidea</taxon>
        <taxon>Plakobranchidae</taxon>
        <taxon>Elysia</taxon>
    </lineage>
</organism>
<dbReference type="EMBL" id="BMAT01013040">
    <property type="protein sequence ID" value="GFS04738.1"/>
    <property type="molecule type" value="Genomic_DNA"/>
</dbReference>
<evidence type="ECO:0000313" key="2">
    <source>
        <dbReference type="Proteomes" id="UP000762676"/>
    </source>
</evidence>
<keyword evidence="2" id="KW-1185">Reference proteome</keyword>
<accession>A0AAV4I2S8</accession>
<reference evidence="1 2" key="1">
    <citation type="journal article" date="2021" name="Elife">
        <title>Chloroplast acquisition without the gene transfer in kleptoplastic sea slugs, Plakobranchus ocellatus.</title>
        <authorList>
            <person name="Maeda T."/>
            <person name="Takahashi S."/>
            <person name="Yoshida T."/>
            <person name="Shimamura S."/>
            <person name="Takaki Y."/>
            <person name="Nagai Y."/>
            <person name="Toyoda A."/>
            <person name="Suzuki Y."/>
            <person name="Arimoto A."/>
            <person name="Ishii H."/>
            <person name="Satoh N."/>
            <person name="Nishiyama T."/>
            <person name="Hasebe M."/>
            <person name="Maruyama T."/>
            <person name="Minagawa J."/>
            <person name="Obokata J."/>
            <person name="Shigenobu S."/>
        </authorList>
    </citation>
    <scope>NUCLEOTIDE SEQUENCE [LARGE SCALE GENOMIC DNA]</scope>
</reference>
<protein>
    <submittedName>
        <fullName evidence="1">Uncharacterized protein</fullName>
    </submittedName>
</protein>
<evidence type="ECO:0000313" key="1">
    <source>
        <dbReference type="EMBL" id="GFS04738.1"/>
    </source>
</evidence>
<dbReference type="AlphaFoldDB" id="A0AAV4I2S8"/>
<proteinExistence type="predicted"/>
<comment type="caution">
    <text evidence="1">The sequence shown here is derived from an EMBL/GenBank/DDBJ whole genome shotgun (WGS) entry which is preliminary data.</text>
</comment>
<sequence length="194" mass="22024">MAIEQSYNKGCKTTLFKGIIQSARTRDKYIKTVPYMSSVSHCAKSMANMLSKCERKKRDDSQSSKNILEEIELRNMNPFTMDDKEFLVNVVTGIILPEQTVLQARELGEAAIEMAKEKNSAAIEIPKIMTFKQLEEKGKKSKLQAFAQIPQVENKAIRAMCLARSALPLHTQSETFKYEWTPYPLSLFEADSCT</sequence>
<gene>
    <name evidence="1" type="ORF">ElyMa_006503400</name>
</gene>